<proteinExistence type="predicted"/>
<evidence type="ECO:0000313" key="1">
    <source>
        <dbReference type="EMBL" id="KAK3778771.1"/>
    </source>
</evidence>
<evidence type="ECO:0000313" key="2">
    <source>
        <dbReference type="Proteomes" id="UP001283361"/>
    </source>
</evidence>
<gene>
    <name evidence="1" type="ORF">RRG08_013041</name>
</gene>
<accession>A0AAE1DPX8</accession>
<organism evidence="1 2">
    <name type="scientific">Elysia crispata</name>
    <name type="common">lettuce slug</name>
    <dbReference type="NCBI Taxonomy" id="231223"/>
    <lineage>
        <taxon>Eukaryota</taxon>
        <taxon>Metazoa</taxon>
        <taxon>Spiralia</taxon>
        <taxon>Lophotrochozoa</taxon>
        <taxon>Mollusca</taxon>
        <taxon>Gastropoda</taxon>
        <taxon>Heterobranchia</taxon>
        <taxon>Euthyneura</taxon>
        <taxon>Panpulmonata</taxon>
        <taxon>Sacoglossa</taxon>
        <taxon>Placobranchoidea</taxon>
        <taxon>Plakobranchidae</taxon>
        <taxon>Elysia</taxon>
    </lineage>
</organism>
<dbReference type="AlphaFoldDB" id="A0AAE1DPX8"/>
<name>A0AAE1DPX8_9GAST</name>
<comment type="caution">
    <text evidence="1">The sequence shown here is derived from an EMBL/GenBank/DDBJ whole genome shotgun (WGS) entry which is preliminary data.</text>
</comment>
<keyword evidence="2" id="KW-1185">Reference proteome</keyword>
<reference evidence="1" key="1">
    <citation type="journal article" date="2023" name="G3 (Bethesda)">
        <title>A reference genome for the long-term kleptoplast-retaining sea slug Elysia crispata morphotype clarki.</title>
        <authorList>
            <person name="Eastman K.E."/>
            <person name="Pendleton A.L."/>
            <person name="Shaikh M.A."/>
            <person name="Suttiyut T."/>
            <person name="Ogas R."/>
            <person name="Tomko P."/>
            <person name="Gavelis G."/>
            <person name="Widhalm J.R."/>
            <person name="Wisecaver J.H."/>
        </authorList>
    </citation>
    <scope>NUCLEOTIDE SEQUENCE</scope>
    <source>
        <strain evidence="1">ECLA1</strain>
    </source>
</reference>
<protein>
    <submittedName>
        <fullName evidence="1">Uncharacterized protein</fullName>
    </submittedName>
</protein>
<dbReference type="Proteomes" id="UP001283361">
    <property type="component" value="Unassembled WGS sequence"/>
</dbReference>
<dbReference type="EMBL" id="JAWDGP010002895">
    <property type="protein sequence ID" value="KAK3778771.1"/>
    <property type="molecule type" value="Genomic_DNA"/>
</dbReference>
<sequence>MYTVTYKPLQTYPVVLKDVKGHLKLFARHHDDDDAEDEDAHRDVRLVQDLQDLVGPGLESLRAGEPLRVVGAPESQALCVG</sequence>